<feature type="signal peptide" evidence="3">
    <location>
        <begin position="1"/>
        <end position="19"/>
    </location>
</feature>
<keyword evidence="2" id="KW-1133">Transmembrane helix</keyword>
<evidence type="ECO:0000256" key="3">
    <source>
        <dbReference type="SAM" id="SignalP"/>
    </source>
</evidence>
<feature type="region of interest" description="Disordered" evidence="1">
    <location>
        <begin position="153"/>
        <end position="185"/>
    </location>
</feature>
<feature type="chain" id="PRO_5045642867" description="Flagellar motor switch protein FliG C-terminal domain-containing protein" evidence="3">
    <location>
        <begin position="20"/>
        <end position="624"/>
    </location>
</feature>
<evidence type="ECO:0000313" key="4">
    <source>
        <dbReference type="EMBL" id="MCY1080761.1"/>
    </source>
</evidence>
<dbReference type="Proteomes" id="UP001207654">
    <property type="component" value="Unassembled WGS sequence"/>
</dbReference>
<dbReference type="EMBL" id="JAPNKA010000001">
    <property type="protein sequence ID" value="MCY1080761.1"/>
    <property type="molecule type" value="Genomic_DNA"/>
</dbReference>
<sequence length="624" mass="68019">MRSFAVLVAWVALSSVAAAQTQPPTGTSLPDAPTPVPQSHVPAPVLLELRTLESQFDLALAQDCAPERCFSKGCVYRDHVTVDMPRTSSMPGLGQSEGPGSVPPQEYLTQAQCEFTHEKSVPTQDVQALVRRLEQRLSKGWLKVKVGRQILQPISPGLRESPPPAEPPKPPAPEPVVEEKPVEPAPPTTWEADVALRELWVSLLPHFSWMIALVMLTVAALTIIWALRRLGRETLEEKALAAQLAAGSLDKAAEAETPPSAGEPSADGADPAPSQGDVEAAFVTAQQQLWNERIAQAELAKDESVVVELLRDWLKAGEFELLAKAIFVFGDRLSLAFTSDGELAVRKVEFAGYLKTVDEKALLSDAEFFRLLNQHAISSTLMAQADAEVYRSLREEFGSNGVAHLIESLSPRHGALLFGHVPTDCQQDVARIMPPELRVQVANELLASNRISKEETVHLFEVLDAARAGKPLPPAPPAQGILDRGRQFDAAGALSVLLPLLESSERGVLFTRALGRSGGTLPLWYQDILYGDMLLKLPDELQRDLLLDVDVRGLAGWSSVQQPAWQESFIARLAPAMQSAIRANMSFVSREEQLRAARRGQNELISAVKKQVARGKVSFAEIIT</sequence>
<keyword evidence="3" id="KW-0732">Signal</keyword>
<feature type="region of interest" description="Disordered" evidence="1">
    <location>
        <begin position="250"/>
        <end position="275"/>
    </location>
</feature>
<gene>
    <name evidence="4" type="ORF">OV287_40585</name>
</gene>
<name>A0ABT4AGG2_9BACT</name>
<organism evidence="4 5">
    <name type="scientific">Archangium lansingense</name>
    <dbReference type="NCBI Taxonomy" id="2995310"/>
    <lineage>
        <taxon>Bacteria</taxon>
        <taxon>Pseudomonadati</taxon>
        <taxon>Myxococcota</taxon>
        <taxon>Myxococcia</taxon>
        <taxon>Myxococcales</taxon>
        <taxon>Cystobacterineae</taxon>
        <taxon>Archangiaceae</taxon>
        <taxon>Archangium</taxon>
    </lineage>
</organism>
<evidence type="ECO:0000256" key="1">
    <source>
        <dbReference type="SAM" id="MobiDB-lite"/>
    </source>
</evidence>
<reference evidence="4 5" key="1">
    <citation type="submission" date="2022-11" db="EMBL/GenBank/DDBJ databases">
        <title>Minimal conservation of predation-associated metabolite biosynthetic gene clusters underscores biosynthetic potential of Myxococcota including descriptions for ten novel species: Archangium lansinium sp. nov., Myxococcus landrumus sp. nov., Nannocystis bai.</title>
        <authorList>
            <person name="Ahearne A."/>
            <person name="Stevens C."/>
            <person name="Phillips K."/>
        </authorList>
    </citation>
    <scope>NUCLEOTIDE SEQUENCE [LARGE SCALE GENOMIC DNA]</scope>
    <source>
        <strain evidence="4 5">MIWBW</strain>
    </source>
</reference>
<keyword evidence="2" id="KW-0812">Transmembrane</keyword>
<accession>A0ABT4AGG2</accession>
<evidence type="ECO:0000313" key="5">
    <source>
        <dbReference type="Proteomes" id="UP001207654"/>
    </source>
</evidence>
<dbReference type="SUPFAM" id="SSF48029">
    <property type="entry name" value="FliG"/>
    <property type="match status" value="1"/>
</dbReference>
<dbReference type="InterPro" id="IPR011002">
    <property type="entry name" value="FliG_a-hlx"/>
</dbReference>
<evidence type="ECO:0000256" key="2">
    <source>
        <dbReference type="SAM" id="Phobius"/>
    </source>
</evidence>
<keyword evidence="2" id="KW-0472">Membrane</keyword>
<evidence type="ECO:0008006" key="6">
    <source>
        <dbReference type="Google" id="ProtNLM"/>
    </source>
</evidence>
<proteinExistence type="predicted"/>
<comment type="caution">
    <text evidence="4">The sequence shown here is derived from an EMBL/GenBank/DDBJ whole genome shotgun (WGS) entry which is preliminary data.</text>
</comment>
<feature type="transmembrane region" description="Helical" evidence="2">
    <location>
        <begin position="207"/>
        <end position="227"/>
    </location>
</feature>
<dbReference type="RefSeq" id="WP_267539397.1">
    <property type="nucleotide sequence ID" value="NZ_JAPNKA010000001.1"/>
</dbReference>
<feature type="compositionally biased region" description="Pro residues" evidence="1">
    <location>
        <begin position="161"/>
        <end position="174"/>
    </location>
</feature>
<keyword evidence="5" id="KW-1185">Reference proteome</keyword>
<protein>
    <recommendedName>
        <fullName evidence="6">Flagellar motor switch protein FliG C-terminal domain-containing protein</fullName>
    </recommendedName>
</protein>